<comment type="catalytic activity">
    <reaction evidence="1 5">
        <text>GTP + H2O = 7,8-dihydroneopterin 3'-triphosphate + formate + H(+)</text>
        <dbReference type="Rhea" id="RHEA:17473"/>
        <dbReference type="ChEBI" id="CHEBI:15377"/>
        <dbReference type="ChEBI" id="CHEBI:15378"/>
        <dbReference type="ChEBI" id="CHEBI:15740"/>
        <dbReference type="ChEBI" id="CHEBI:37565"/>
        <dbReference type="ChEBI" id="CHEBI:58462"/>
        <dbReference type="EC" id="3.5.4.16"/>
    </reaction>
</comment>
<comment type="similarity">
    <text evidence="5">Belongs to the GTP cyclohydrolase I family.</text>
</comment>
<dbReference type="GO" id="GO:0005525">
    <property type="term" value="F:GTP binding"/>
    <property type="evidence" value="ECO:0007669"/>
    <property type="project" value="UniProtKB-KW"/>
</dbReference>
<dbReference type="GO" id="GO:0008270">
    <property type="term" value="F:zinc ion binding"/>
    <property type="evidence" value="ECO:0007669"/>
    <property type="project" value="UniProtKB-UniRule"/>
</dbReference>
<keyword evidence="3 5" id="KW-0554">One-carbon metabolism</keyword>
<dbReference type="EC" id="3.5.4.16" evidence="5"/>
<feature type="domain" description="GTP cyclohydrolase I" evidence="6">
    <location>
        <begin position="41"/>
        <end position="218"/>
    </location>
</feature>
<dbReference type="Gene3D" id="1.10.286.10">
    <property type="match status" value="1"/>
</dbReference>
<dbReference type="PANTHER" id="PTHR11109">
    <property type="entry name" value="GTP CYCLOHYDROLASE I"/>
    <property type="match status" value="1"/>
</dbReference>
<keyword evidence="5" id="KW-0479">Metal-binding</keyword>
<keyword evidence="5" id="KW-0547">Nucleotide-binding</keyword>
<dbReference type="Gene3D" id="3.30.1130.10">
    <property type="match status" value="1"/>
</dbReference>
<keyword evidence="5" id="KW-0862">Zinc</keyword>
<dbReference type="GO" id="GO:0006729">
    <property type="term" value="P:tetrahydrobiopterin biosynthetic process"/>
    <property type="evidence" value="ECO:0007669"/>
    <property type="project" value="TreeGrafter"/>
</dbReference>
<dbReference type="PROSITE" id="PS00860">
    <property type="entry name" value="GTP_CYCLOHYDROL_1_2"/>
    <property type="match status" value="1"/>
</dbReference>
<dbReference type="Proteomes" id="UP000243376">
    <property type="component" value="Unassembled WGS sequence"/>
</dbReference>
<organism evidence="7 8">
    <name type="scientific">Chloroflexus aggregans</name>
    <dbReference type="NCBI Taxonomy" id="152260"/>
    <lineage>
        <taxon>Bacteria</taxon>
        <taxon>Bacillati</taxon>
        <taxon>Chloroflexota</taxon>
        <taxon>Chloroflexia</taxon>
        <taxon>Chloroflexales</taxon>
        <taxon>Chloroflexineae</taxon>
        <taxon>Chloroflexaceae</taxon>
        <taxon>Chloroflexus</taxon>
    </lineage>
</organism>
<evidence type="ECO:0000313" key="8">
    <source>
        <dbReference type="Proteomes" id="UP000243376"/>
    </source>
</evidence>
<evidence type="ECO:0000256" key="4">
    <source>
        <dbReference type="ARBA" id="ARBA00022801"/>
    </source>
</evidence>
<dbReference type="AlphaFoldDB" id="A0A2J6XDD3"/>
<feature type="binding site" evidence="5">
    <location>
        <position position="111"/>
    </location>
    <ligand>
        <name>Zn(2+)</name>
        <dbReference type="ChEBI" id="CHEBI:29105"/>
    </ligand>
</feature>
<reference evidence="7 8" key="1">
    <citation type="submission" date="2018-01" db="EMBL/GenBank/DDBJ databases">
        <title>Metagenomic assembled genomes from two thermal pools in the Uzon Caldera, Kamchatka, Russia.</title>
        <authorList>
            <person name="Wilkins L."/>
            <person name="Ettinger C."/>
        </authorList>
    </citation>
    <scope>NUCLEOTIDE SEQUENCE [LARGE SCALE GENOMIC DNA]</scope>
    <source>
        <strain evidence="7">ZAV-02</strain>
    </source>
</reference>
<feature type="binding site" evidence="5">
    <location>
        <position position="114"/>
    </location>
    <ligand>
        <name>Zn(2+)</name>
        <dbReference type="ChEBI" id="CHEBI:29105"/>
    </ligand>
</feature>
<keyword evidence="5" id="KW-0342">GTP-binding</keyword>
<comment type="subunit">
    <text evidence="5">Homopolymer.</text>
</comment>
<dbReference type="InterPro" id="IPR043134">
    <property type="entry name" value="GTP-CH-I_N"/>
</dbReference>
<dbReference type="FunFam" id="3.30.1130.10:FF:000001">
    <property type="entry name" value="GTP cyclohydrolase 1"/>
    <property type="match status" value="1"/>
</dbReference>
<evidence type="ECO:0000256" key="2">
    <source>
        <dbReference type="ARBA" id="ARBA00005080"/>
    </source>
</evidence>
<protein>
    <recommendedName>
        <fullName evidence="5">GTP cyclohydrolase 1</fullName>
        <ecNumber evidence="5">3.5.4.16</ecNumber>
    </recommendedName>
    <alternativeName>
        <fullName evidence="5">GTP cyclohydrolase I</fullName>
        <shortName evidence="5">GTP-CH-I</shortName>
    </alternativeName>
</protein>
<sequence length="226" mass="25334">MSTNGYHLTHNHDLDEDHYEHLIVPGRGKLEGMTFSSDPRIEDAVRTVLTAIGEIPEREGLQKTPSRVAKMYAELTAGYHIDPQALINGAIFHVAYDEMVLVTNIDYYSLCEHHMLPFFGQVHVAYIPNGKVVGLSKIPRIVEMFARRLQVQERMTVQIADFINETLEPAGVAVVAEGTHMCGVMRGVKKANARMVTSAMRGAFREDPKTRAEFMAHVNRASSRQD</sequence>
<evidence type="ECO:0000256" key="3">
    <source>
        <dbReference type="ARBA" id="ARBA00022563"/>
    </source>
</evidence>
<evidence type="ECO:0000259" key="6">
    <source>
        <dbReference type="Pfam" id="PF01227"/>
    </source>
</evidence>
<accession>A0A2J6XDD3</accession>
<keyword evidence="4 5" id="KW-0378">Hydrolase</keyword>
<dbReference type="NCBIfam" id="NF006826">
    <property type="entry name" value="PRK09347.1-3"/>
    <property type="match status" value="1"/>
</dbReference>
<dbReference type="InterPro" id="IPR020602">
    <property type="entry name" value="GTP_CycHdrlase_I_dom"/>
</dbReference>
<dbReference type="GO" id="GO:0005737">
    <property type="term" value="C:cytoplasm"/>
    <property type="evidence" value="ECO:0007669"/>
    <property type="project" value="TreeGrafter"/>
</dbReference>
<evidence type="ECO:0000313" key="7">
    <source>
        <dbReference type="EMBL" id="PMP85858.1"/>
    </source>
</evidence>
<comment type="caution">
    <text evidence="7">The sequence shown here is derived from an EMBL/GenBank/DDBJ whole genome shotgun (WGS) entry which is preliminary data.</text>
</comment>
<evidence type="ECO:0000256" key="1">
    <source>
        <dbReference type="ARBA" id="ARBA00001052"/>
    </source>
</evidence>
<dbReference type="FunFam" id="1.10.286.10:FF:000001">
    <property type="entry name" value="GTP cyclohydrolase 1"/>
    <property type="match status" value="1"/>
</dbReference>
<dbReference type="SUPFAM" id="SSF55620">
    <property type="entry name" value="Tetrahydrobiopterin biosynthesis enzymes-like"/>
    <property type="match status" value="1"/>
</dbReference>
<evidence type="ECO:0000256" key="5">
    <source>
        <dbReference type="HAMAP-Rule" id="MF_00223"/>
    </source>
</evidence>
<dbReference type="UniPathway" id="UPA00848">
    <property type="reaction ID" value="UER00151"/>
</dbReference>
<dbReference type="GO" id="GO:0046654">
    <property type="term" value="P:tetrahydrofolate biosynthetic process"/>
    <property type="evidence" value="ECO:0007669"/>
    <property type="project" value="UniProtKB-UniRule"/>
</dbReference>
<dbReference type="NCBIfam" id="NF006825">
    <property type="entry name" value="PRK09347.1-2"/>
    <property type="match status" value="1"/>
</dbReference>
<dbReference type="GO" id="GO:0003934">
    <property type="term" value="F:GTP cyclohydrolase I activity"/>
    <property type="evidence" value="ECO:0007669"/>
    <property type="project" value="UniProtKB-UniRule"/>
</dbReference>
<dbReference type="Pfam" id="PF01227">
    <property type="entry name" value="GTP_cyclohydroI"/>
    <property type="match status" value="1"/>
</dbReference>
<comment type="pathway">
    <text evidence="2 5">Cofactor biosynthesis; 7,8-dihydroneopterin triphosphate biosynthesis; 7,8-dihydroneopterin triphosphate from GTP: step 1/1.</text>
</comment>
<name>A0A2J6XDD3_9CHLR</name>
<dbReference type="GO" id="GO:0006730">
    <property type="term" value="P:one-carbon metabolic process"/>
    <property type="evidence" value="ECO:0007669"/>
    <property type="project" value="UniProtKB-UniRule"/>
</dbReference>
<proteinExistence type="inferred from homology"/>
<gene>
    <name evidence="5 7" type="primary">folE</name>
    <name evidence="7" type="ORF">C0184_01930</name>
</gene>
<dbReference type="InterPro" id="IPR043133">
    <property type="entry name" value="GTP-CH-I_C/QueF"/>
</dbReference>
<dbReference type="InterPro" id="IPR001474">
    <property type="entry name" value="GTP_CycHdrlase_I"/>
</dbReference>
<dbReference type="NCBIfam" id="TIGR00063">
    <property type="entry name" value="folE"/>
    <property type="match status" value="1"/>
</dbReference>
<dbReference type="InterPro" id="IPR018234">
    <property type="entry name" value="GTP_CycHdrlase_I_CS"/>
</dbReference>
<dbReference type="EMBL" id="PNIQ01000137">
    <property type="protein sequence ID" value="PMP85858.1"/>
    <property type="molecule type" value="Genomic_DNA"/>
</dbReference>
<dbReference type="PANTHER" id="PTHR11109:SF7">
    <property type="entry name" value="GTP CYCLOHYDROLASE 1"/>
    <property type="match status" value="1"/>
</dbReference>
<feature type="binding site" evidence="5">
    <location>
        <position position="182"/>
    </location>
    <ligand>
        <name>Zn(2+)</name>
        <dbReference type="ChEBI" id="CHEBI:29105"/>
    </ligand>
</feature>
<dbReference type="HAMAP" id="MF_00223">
    <property type="entry name" value="FolE"/>
    <property type="match status" value="1"/>
</dbReference>